<feature type="region of interest" description="Disordered" evidence="2">
    <location>
        <begin position="306"/>
        <end position="329"/>
    </location>
</feature>
<protein>
    <submittedName>
        <fullName evidence="3">WGS project CBMG000000000 data, contig CS5907-c001614</fullName>
    </submittedName>
</protein>
<evidence type="ECO:0000256" key="2">
    <source>
        <dbReference type="SAM" id="MobiDB-lite"/>
    </source>
</evidence>
<comment type="caution">
    <text evidence="3">The sequence shown here is derived from an EMBL/GenBank/DDBJ whole genome shotgun (WGS) entry which is preliminary data.</text>
</comment>
<feature type="region of interest" description="Disordered" evidence="2">
    <location>
        <begin position="229"/>
        <end position="289"/>
    </location>
</feature>
<sequence>MASSIHISRVTNIALSYIEALFIATMPSPRSHPSDDNINVAQNTLANPQPLRNLIASCNWQLDNGEAVTLENMNFMLGMFCDDFPDSLCIQPAACLESLHLSGTQKRFILPILDTVDEVRWSLIHVFYQAGSKEKNSPQKVEVQYYDSGCAPGRSDIVRKKVASWVERAYGKNMGVRFIEAKSPVDQGNPNMSGIHAIVVAREFAHYGSVTTKSSSWGGDPKDLLKCKLQQQEHQSPRHPPVAKSPWSKESSLFVSPSSDRPGGQHNSFSSISPSTAATTPSTIPVFSQRKRLHISTSLETTNKTITSGKCTTEGGLNHAKGVPRPQNDHRKAASTKAASSVSTSAAICNIDATRTNSCADEPCSELGSERRQVEKDNPLSLDVLKKMAEIVRFIQDLRLPAVDAFKRGREKLYAEFAEKEKASKRMEEEMNICDKEYEQRKKEHRSLGQQCETIETDIKEKRDLLNSCLLKLPSMSSLGNPVGITDLDIVQAFSTAVETKITIPLQDRLTDNLSRKRKAGQMLECAWQVCEERQKDFNKAGNEEKLAEVKSREACKCEELAAITESFVKKTRACNKAWETVDGRGNKDWYEAFCRRRAQAYTILYGTSLPGAVLCGE</sequence>
<dbReference type="EMBL" id="CBMG010001610">
    <property type="protein sequence ID" value="CEG03648.1"/>
    <property type="molecule type" value="Genomic_DNA"/>
</dbReference>
<gene>
    <name evidence="3" type="ORF">BN851_0082070</name>
</gene>
<organism evidence="3">
    <name type="scientific">Fusarium acuminatum CS5907</name>
    <dbReference type="NCBI Taxonomy" id="1318461"/>
    <lineage>
        <taxon>Eukaryota</taxon>
        <taxon>Fungi</taxon>
        <taxon>Dikarya</taxon>
        <taxon>Ascomycota</taxon>
        <taxon>Pezizomycotina</taxon>
        <taxon>Sordariomycetes</taxon>
        <taxon>Hypocreomycetidae</taxon>
        <taxon>Hypocreales</taxon>
        <taxon>Nectriaceae</taxon>
        <taxon>Fusarium</taxon>
        <taxon>Fusarium tricinctum species complex</taxon>
    </lineage>
</organism>
<feature type="compositionally biased region" description="Low complexity" evidence="2">
    <location>
        <begin position="270"/>
        <end position="285"/>
    </location>
</feature>
<feature type="coiled-coil region" evidence="1">
    <location>
        <begin position="410"/>
        <end position="444"/>
    </location>
</feature>
<keyword evidence="1" id="KW-0175">Coiled coil</keyword>
<proteinExistence type="predicted"/>
<feature type="compositionally biased region" description="Polar residues" evidence="2">
    <location>
        <begin position="248"/>
        <end position="269"/>
    </location>
</feature>
<dbReference type="AlphaFoldDB" id="A0A096PEY0"/>
<evidence type="ECO:0000313" key="3">
    <source>
        <dbReference type="EMBL" id="CEG03648.1"/>
    </source>
</evidence>
<accession>A0A096PEY0</accession>
<evidence type="ECO:0000256" key="1">
    <source>
        <dbReference type="SAM" id="Coils"/>
    </source>
</evidence>
<reference evidence="3" key="1">
    <citation type="submission" date="2013-05" db="EMBL/GenBank/DDBJ databases">
        <title>Draft genome sequences of six wheat associated Fusarium spp. isolates.</title>
        <authorList>
            <person name="Moolhuijzen P.M."/>
            <person name="Manners J.M."/>
            <person name="Wilcox S."/>
            <person name="Bellgard M.I."/>
            <person name="Gardiner D.M."/>
        </authorList>
    </citation>
    <scope>NUCLEOTIDE SEQUENCE</scope>
    <source>
        <strain evidence="3">CS5907</strain>
        <strain evidence="3">CS5907</strain>
    </source>
</reference>
<name>A0A096PEY0_9HYPO</name>